<evidence type="ECO:0000256" key="4">
    <source>
        <dbReference type="ARBA" id="ARBA00023015"/>
    </source>
</evidence>
<accession>A0A2I6SAB4</accession>
<dbReference type="Proteomes" id="UP000242205">
    <property type="component" value="Chromosome"/>
</dbReference>
<dbReference type="RefSeq" id="WP_102248250.1">
    <property type="nucleotide sequence ID" value="NZ_CP025682.1"/>
</dbReference>
<sequence length="99" mass="10808">MARFGVYRNPSGRGYLLDVQADLMSHFNTRVVIPLLPLDLAPKPASTLNPVFEIEGLAHALVTQYMAAVPVALLRQPVESLGEHRSEVVAAIDLLLQGF</sequence>
<evidence type="ECO:0000256" key="7">
    <source>
        <dbReference type="ARBA" id="ARBA00033135"/>
    </source>
</evidence>
<name>A0A2I6SAB4_9RHOO</name>
<comment type="similarity">
    <text evidence="1">Belongs to the CcdB toxin family.</text>
</comment>
<protein>
    <recommendedName>
        <fullName evidence="2">Toxin CcdB</fullName>
    </recommendedName>
    <alternativeName>
        <fullName evidence="7">Cytotoxic protein CcdB</fullName>
    </alternativeName>
    <alternativeName>
        <fullName evidence="6">Protein LetD</fullName>
    </alternativeName>
</protein>
<dbReference type="KEGG" id="atw:C0099_15430"/>
<dbReference type="OrthoDB" id="9813510at2"/>
<dbReference type="Gene3D" id="2.30.30.110">
    <property type="match status" value="1"/>
</dbReference>
<dbReference type="AlphaFoldDB" id="A0A2I6SAB4"/>
<evidence type="ECO:0000256" key="5">
    <source>
        <dbReference type="ARBA" id="ARBA00023163"/>
    </source>
</evidence>
<proteinExistence type="inferred from homology"/>
<evidence type="ECO:0000256" key="6">
    <source>
        <dbReference type="ARBA" id="ARBA00029628"/>
    </source>
</evidence>
<evidence type="ECO:0000313" key="8">
    <source>
        <dbReference type="EMBL" id="AUN96208.1"/>
    </source>
</evidence>
<gene>
    <name evidence="8" type="ORF">C0099_15430</name>
</gene>
<dbReference type="EMBL" id="CP025682">
    <property type="protein sequence ID" value="AUN96208.1"/>
    <property type="molecule type" value="Genomic_DNA"/>
</dbReference>
<keyword evidence="5" id="KW-0804">Transcription</keyword>
<evidence type="ECO:0000256" key="3">
    <source>
        <dbReference type="ARBA" id="ARBA00022491"/>
    </source>
</evidence>
<evidence type="ECO:0000256" key="2">
    <source>
        <dbReference type="ARBA" id="ARBA00015075"/>
    </source>
</evidence>
<keyword evidence="9" id="KW-1185">Reference proteome</keyword>
<dbReference type="GO" id="GO:0008657">
    <property type="term" value="F:DNA topoisomerase type II (double strand cut, ATP-hydrolyzing) inhibitor activity"/>
    <property type="evidence" value="ECO:0007669"/>
    <property type="project" value="InterPro"/>
</dbReference>
<organism evidence="8 9">
    <name type="scientific">Pseudazoarcus pumilus</name>
    <dbReference type="NCBI Taxonomy" id="2067960"/>
    <lineage>
        <taxon>Bacteria</taxon>
        <taxon>Pseudomonadati</taxon>
        <taxon>Pseudomonadota</taxon>
        <taxon>Betaproteobacteria</taxon>
        <taxon>Rhodocyclales</taxon>
        <taxon>Zoogloeaceae</taxon>
        <taxon>Pseudazoarcus</taxon>
    </lineage>
</organism>
<keyword evidence="3" id="KW-0678">Repressor</keyword>
<evidence type="ECO:0000313" key="9">
    <source>
        <dbReference type="Proteomes" id="UP000242205"/>
    </source>
</evidence>
<keyword evidence="4" id="KW-0805">Transcription regulation</keyword>
<reference evidence="8 9" key="1">
    <citation type="submission" date="2018-01" db="EMBL/GenBank/DDBJ databases">
        <authorList>
            <person name="Fu G.-Y."/>
        </authorList>
    </citation>
    <scope>NUCLEOTIDE SEQUENCE [LARGE SCALE GENOMIC DNA]</scope>
    <source>
        <strain evidence="8 9">SY39</strain>
    </source>
</reference>
<evidence type="ECO:0000256" key="1">
    <source>
        <dbReference type="ARBA" id="ARBA00005230"/>
    </source>
</evidence>
<dbReference type="GO" id="GO:0006276">
    <property type="term" value="P:plasmid maintenance"/>
    <property type="evidence" value="ECO:0007669"/>
    <property type="project" value="InterPro"/>
</dbReference>
<dbReference type="InterPro" id="IPR002712">
    <property type="entry name" value="CcdB"/>
</dbReference>
<dbReference type="Pfam" id="PF01845">
    <property type="entry name" value="CcdB"/>
    <property type="match status" value="1"/>
</dbReference>
<dbReference type="InterPro" id="IPR011067">
    <property type="entry name" value="Plasmid_toxin/cell-grow_inhib"/>
</dbReference>
<dbReference type="SUPFAM" id="SSF50118">
    <property type="entry name" value="Cell growth inhibitor/plasmid maintenance toxic component"/>
    <property type="match status" value="1"/>
</dbReference>